<evidence type="ECO:0000256" key="6">
    <source>
        <dbReference type="ARBA" id="ARBA00022777"/>
    </source>
</evidence>
<keyword evidence="3" id="KW-0597">Phosphoprotein</keyword>
<dbReference type="EC" id="2.7.13.3" evidence="2"/>
<keyword evidence="8" id="KW-0902">Two-component regulatory system</keyword>
<keyword evidence="5" id="KW-0547">Nucleotide-binding</keyword>
<evidence type="ECO:0000259" key="11">
    <source>
        <dbReference type="Pfam" id="PF07730"/>
    </source>
</evidence>
<dbReference type="Proteomes" id="UP001320831">
    <property type="component" value="Unassembled WGS sequence"/>
</dbReference>
<dbReference type="GO" id="GO:0016301">
    <property type="term" value="F:kinase activity"/>
    <property type="evidence" value="ECO:0007669"/>
    <property type="project" value="UniProtKB-KW"/>
</dbReference>
<dbReference type="SUPFAM" id="SSF55874">
    <property type="entry name" value="ATPase domain of HSP90 chaperone/DNA topoisomerase II/histidine kinase"/>
    <property type="match status" value="1"/>
</dbReference>
<evidence type="ECO:0000256" key="8">
    <source>
        <dbReference type="ARBA" id="ARBA00023012"/>
    </source>
</evidence>
<dbReference type="Pfam" id="PF07730">
    <property type="entry name" value="HisKA_3"/>
    <property type="match status" value="1"/>
</dbReference>
<protein>
    <recommendedName>
        <fullName evidence="2">histidine kinase</fullName>
        <ecNumber evidence="2">2.7.13.3</ecNumber>
    </recommendedName>
</protein>
<feature type="domain" description="Signal transduction histidine kinase subgroup 3 dimerisation and phosphoacceptor" evidence="11">
    <location>
        <begin position="155"/>
        <end position="191"/>
    </location>
</feature>
<evidence type="ECO:0000313" key="13">
    <source>
        <dbReference type="Proteomes" id="UP001320831"/>
    </source>
</evidence>
<comment type="caution">
    <text evidence="12">The sequence shown here is derived from an EMBL/GenBank/DDBJ whole genome shotgun (WGS) entry which is preliminary data.</text>
</comment>
<dbReference type="InterPro" id="IPR011712">
    <property type="entry name" value="Sig_transdc_His_kin_sub3_dim/P"/>
</dbReference>
<reference evidence="12 13" key="1">
    <citation type="submission" date="2022-09" db="EMBL/GenBank/DDBJ databases">
        <title>Chelativorans salina sp. nov., a novel slightly halophilic bacterium isolated from a saline lake sediment enrichment.</title>
        <authorList>
            <person name="Gao L."/>
            <person name="Fang B.-Z."/>
            <person name="Li W.-J."/>
        </authorList>
    </citation>
    <scope>NUCLEOTIDE SEQUENCE [LARGE SCALE GENOMIC DNA]</scope>
    <source>
        <strain evidence="12 13">EGI FJ00035</strain>
    </source>
</reference>
<keyword evidence="13" id="KW-1185">Reference proteome</keyword>
<dbReference type="Gene3D" id="1.20.5.1930">
    <property type="match status" value="1"/>
</dbReference>
<evidence type="ECO:0000259" key="10">
    <source>
        <dbReference type="Pfam" id="PF02518"/>
    </source>
</evidence>
<dbReference type="Pfam" id="PF02518">
    <property type="entry name" value="HATPase_c"/>
    <property type="match status" value="1"/>
</dbReference>
<comment type="catalytic activity">
    <reaction evidence="1">
        <text>ATP + protein L-histidine = ADP + protein N-phospho-L-histidine.</text>
        <dbReference type="EC" id="2.7.13.3"/>
    </reaction>
</comment>
<dbReference type="InterPro" id="IPR036890">
    <property type="entry name" value="HATPase_C_sf"/>
</dbReference>
<proteinExistence type="predicted"/>
<evidence type="ECO:0000256" key="9">
    <source>
        <dbReference type="SAM" id="MobiDB-lite"/>
    </source>
</evidence>
<evidence type="ECO:0000256" key="7">
    <source>
        <dbReference type="ARBA" id="ARBA00022840"/>
    </source>
</evidence>
<feature type="region of interest" description="Disordered" evidence="9">
    <location>
        <begin position="51"/>
        <end position="72"/>
    </location>
</feature>
<accession>A0ABT2LRF3</accession>
<dbReference type="RefSeq" id="WP_260905188.1">
    <property type="nucleotide sequence ID" value="NZ_JAOCZP010000005.1"/>
</dbReference>
<dbReference type="PANTHER" id="PTHR24421">
    <property type="entry name" value="NITRATE/NITRITE SENSOR PROTEIN NARX-RELATED"/>
    <property type="match status" value="1"/>
</dbReference>
<keyword evidence="7" id="KW-0067">ATP-binding</keyword>
<sequence>MRPTPIKRAGKFHLHKSGSEDLVRQLHQTEGKSRTCSSHFAIAVAVETAGPPDRRYGGGHAADNSGATPWPWTNGERVASGYGHRSMICNKGRGSLRGRQSIARMHDHSITGSASPGLPVNAAESCRFVSSATVASPVRHEHVAYDVVQLAVEQERHRIARDIHDHVGQHLVGIMLRLAALEHRFVEPSLRSSLGELCSIIVRFGEELKAVSAGKCCGVPSGNELVPALKKLLGDWGRNTGITTVFECRAETGIEPSDAIAEVVYRGVQEALTNVAKHAPGASRVKVRLRLAVWSLRLRIEDDGPGLCAAPALGRRSPRGPNGIVGMCERLAEVGGELEIRRLRQKGTCVLITIPLRKGASQALGNR</sequence>
<dbReference type="CDD" id="cd16917">
    <property type="entry name" value="HATPase_UhpB-NarQ-NarX-like"/>
    <property type="match status" value="1"/>
</dbReference>
<name>A0ABT2LRF3_9HYPH</name>
<dbReference type="EMBL" id="JAOCZP010000005">
    <property type="protein sequence ID" value="MCT7376936.1"/>
    <property type="molecule type" value="Genomic_DNA"/>
</dbReference>
<keyword evidence="4" id="KW-0808">Transferase</keyword>
<evidence type="ECO:0000256" key="3">
    <source>
        <dbReference type="ARBA" id="ARBA00022553"/>
    </source>
</evidence>
<evidence type="ECO:0000256" key="2">
    <source>
        <dbReference type="ARBA" id="ARBA00012438"/>
    </source>
</evidence>
<evidence type="ECO:0000256" key="1">
    <source>
        <dbReference type="ARBA" id="ARBA00000085"/>
    </source>
</evidence>
<feature type="domain" description="Histidine kinase/HSP90-like ATPase" evidence="10">
    <location>
        <begin position="264"/>
        <end position="357"/>
    </location>
</feature>
<evidence type="ECO:0000256" key="4">
    <source>
        <dbReference type="ARBA" id="ARBA00022679"/>
    </source>
</evidence>
<gene>
    <name evidence="12" type="ORF">N5A92_18070</name>
</gene>
<dbReference type="InterPro" id="IPR003594">
    <property type="entry name" value="HATPase_dom"/>
</dbReference>
<dbReference type="Gene3D" id="3.30.565.10">
    <property type="entry name" value="Histidine kinase-like ATPase, C-terminal domain"/>
    <property type="match status" value="1"/>
</dbReference>
<organism evidence="12 13">
    <name type="scientific">Chelativorans salis</name>
    <dbReference type="NCBI Taxonomy" id="2978478"/>
    <lineage>
        <taxon>Bacteria</taxon>
        <taxon>Pseudomonadati</taxon>
        <taxon>Pseudomonadota</taxon>
        <taxon>Alphaproteobacteria</taxon>
        <taxon>Hyphomicrobiales</taxon>
        <taxon>Phyllobacteriaceae</taxon>
        <taxon>Chelativorans</taxon>
    </lineage>
</organism>
<keyword evidence="6 12" id="KW-0418">Kinase</keyword>
<evidence type="ECO:0000256" key="5">
    <source>
        <dbReference type="ARBA" id="ARBA00022741"/>
    </source>
</evidence>
<dbReference type="InterPro" id="IPR050482">
    <property type="entry name" value="Sensor_HK_TwoCompSys"/>
</dbReference>
<evidence type="ECO:0000313" key="12">
    <source>
        <dbReference type="EMBL" id="MCT7376936.1"/>
    </source>
</evidence>
<dbReference type="PANTHER" id="PTHR24421:SF10">
    <property type="entry name" value="NITRATE_NITRITE SENSOR PROTEIN NARQ"/>
    <property type="match status" value="1"/>
</dbReference>